<sequence length="311" mass="35768">MRSCNRLVNAVRKVYGDSFGMMFDSEKQEEDKSDLKKEKKNKKDNITLLFKTLVAMRCLLLGFDVFSSIQTVINFKSFQILLDLIITAPSSPLRRKASMAHIDKLERPSDVPHLAAFRHRRKRITTTRKKKQDKEKFKEDLPVLKYIKAQVKSLFHCNISAIIKGAVVMPEELFTEILTVTWELLLEWDYQLTASAAVAFILASVKAPEFATHLLAQELKHDEPARRINAILKFQVLWRNRYQCWPRMEDGAHITFKVPPPNIEFTLPSPKIASDHVPVADTPWMPHVKAKVEEVTINQEQTVSSISMNVL</sequence>
<dbReference type="GO" id="GO:0055080">
    <property type="term" value="P:monoatomic cation homeostasis"/>
    <property type="evidence" value="ECO:0007669"/>
    <property type="project" value="TreeGrafter"/>
</dbReference>
<evidence type="ECO:0000313" key="2">
    <source>
        <dbReference type="EMBL" id="GIX99040.1"/>
    </source>
</evidence>
<dbReference type="GO" id="GO:0030424">
    <property type="term" value="C:axon"/>
    <property type="evidence" value="ECO:0007669"/>
    <property type="project" value="TreeGrafter"/>
</dbReference>
<comment type="caution">
    <text evidence="2">The sequence shown here is derived from an EMBL/GenBank/DDBJ whole genome shotgun (WGS) entry which is preliminary data.</text>
</comment>
<gene>
    <name evidence="2" type="primary">unc80</name>
    <name evidence="2" type="ORF">CEXT_481141</name>
</gene>
<dbReference type="PANTHER" id="PTHR31781:SF1">
    <property type="entry name" value="PROTEIN UNC-80 HOMOLOG"/>
    <property type="match status" value="1"/>
</dbReference>
<dbReference type="GO" id="GO:0005261">
    <property type="term" value="F:monoatomic cation channel activity"/>
    <property type="evidence" value="ECO:0007669"/>
    <property type="project" value="TreeGrafter"/>
</dbReference>
<feature type="domain" description="Protein UNC80 central region" evidence="1">
    <location>
        <begin position="117"/>
        <end position="304"/>
    </location>
</feature>
<dbReference type="AlphaFoldDB" id="A0AAV4PQ29"/>
<dbReference type="Proteomes" id="UP001054945">
    <property type="component" value="Unassembled WGS sequence"/>
</dbReference>
<keyword evidence="3" id="KW-1185">Reference proteome</keyword>
<proteinExistence type="predicted"/>
<name>A0AAV4PQ29_CAEEX</name>
<dbReference type="GO" id="GO:0034703">
    <property type="term" value="C:cation channel complex"/>
    <property type="evidence" value="ECO:0007669"/>
    <property type="project" value="TreeGrafter"/>
</dbReference>
<reference evidence="2 3" key="1">
    <citation type="submission" date="2021-06" db="EMBL/GenBank/DDBJ databases">
        <title>Caerostris extrusa draft genome.</title>
        <authorList>
            <person name="Kono N."/>
            <person name="Arakawa K."/>
        </authorList>
    </citation>
    <scope>NUCLEOTIDE SEQUENCE [LARGE SCALE GENOMIC DNA]</scope>
</reference>
<dbReference type="EMBL" id="BPLR01004997">
    <property type="protein sequence ID" value="GIX99040.1"/>
    <property type="molecule type" value="Genomic_DNA"/>
</dbReference>
<dbReference type="Pfam" id="PF19424">
    <property type="entry name" value="UNC80"/>
    <property type="match status" value="1"/>
</dbReference>
<accession>A0AAV4PQ29</accession>
<dbReference type="InterPro" id="IPR045852">
    <property type="entry name" value="UNC80_central"/>
</dbReference>
<organism evidence="2 3">
    <name type="scientific">Caerostris extrusa</name>
    <name type="common">Bark spider</name>
    <name type="synonym">Caerostris bankana</name>
    <dbReference type="NCBI Taxonomy" id="172846"/>
    <lineage>
        <taxon>Eukaryota</taxon>
        <taxon>Metazoa</taxon>
        <taxon>Ecdysozoa</taxon>
        <taxon>Arthropoda</taxon>
        <taxon>Chelicerata</taxon>
        <taxon>Arachnida</taxon>
        <taxon>Araneae</taxon>
        <taxon>Araneomorphae</taxon>
        <taxon>Entelegynae</taxon>
        <taxon>Araneoidea</taxon>
        <taxon>Araneidae</taxon>
        <taxon>Caerostris</taxon>
    </lineage>
</organism>
<evidence type="ECO:0000259" key="1">
    <source>
        <dbReference type="Pfam" id="PF19424"/>
    </source>
</evidence>
<protein>
    <submittedName>
        <fullName evidence="2">Protein unc-80 homolog</fullName>
    </submittedName>
</protein>
<dbReference type="PANTHER" id="PTHR31781">
    <property type="entry name" value="UNC80"/>
    <property type="match status" value="1"/>
</dbReference>
<evidence type="ECO:0000313" key="3">
    <source>
        <dbReference type="Proteomes" id="UP001054945"/>
    </source>
</evidence>